<dbReference type="Gene3D" id="3.30.565.10">
    <property type="entry name" value="Histidine kinase-like ATPase, C-terminal domain"/>
    <property type="match status" value="1"/>
</dbReference>
<name>A0A0F9EU02_9ZZZZ</name>
<dbReference type="GO" id="GO:0140662">
    <property type="term" value="F:ATP-dependent protein folding chaperone"/>
    <property type="evidence" value="ECO:0007669"/>
    <property type="project" value="InterPro"/>
</dbReference>
<dbReference type="SUPFAM" id="SSF55874">
    <property type="entry name" value="ATPase domain of HSP90 chaperone/DNA topoisomerase II/histidine kinase"/>
    <property type="match status" value="1"/>
</dbReference>
<dbReference type="HAMAP" id="MF_00505">
    <property type="entry name" value="HSP90"/>
    <property type="match status" value="1"/>
</dbReference>
<evidence type="ECO:0000256" key="2">
    <source>
        <dbReference type="ARBA" id="ARBA00008239"/>
    </source>
</evidence>
<dbReference type="AlphaFoldDB" id="A0A0F9EU02"/>
<dbReference type="InterPro" id="IPR001404">
    <property type="entry name" value="Hsp90_fam"/>
</dbReference>
<dbReference type="GO" id="GO:0005737">
    <property type="term" value="C:cytoplasm"/>
    <property type="evidence" value="ECO:0007669"/>
    <property type="project" value="UniProtKB-SubCell"/>
</dbReference>
<dbReference type="GO" id="GO:0005524">
    <property type="term" value="F:ATP binding"/>
    <property type="evidence" value="ECO:0007669"/>
    <property type="project" value="UniProtKB-KW"/>
</dbReference>
<dbReference type="SUPFAM" id="SSF110942">
    <property type="entry name" value="HSP90 C-terminal domain"/>
    <property type="match status" value="1"/>
</dbReference>
<dbReference type="InterPro" id="IPR020568">
    <property type="entry name" value="Ribosomal_Su5_D2-typ_SF"/>
</dbReference>
<dbReference type="SUPFAM" id="SSF54211">
    <property type="entry name" value="Ribosomal protein S5 domain 2-like"/>
    <property type="match status" value="1"/>
</dbReference>
<dbReference type="Gene3D" id="3.40.50.11260">
    <property type="match status" value="1"/>
</dbReference>
<dbReference type="Pfam" id="PF00183">
    <property type="entry name" value="HSP90"/>
    <property type="match status" value="1"/>
</dbReference>
<organism evidence="8">
    <name type="scientific">marine sediment metagenome</name>
    <dbReference type="NCBI Taxonomy" id="412755"/>
    <lineage>
        <taxon>unclassified sequences</taxon>
        <taxon>metagenomes</taxon>
        <taxon>ecological metagenomes</taxon>
    </lineage>
</organism>
<dbReference type="EMBL" id="LAZR01023733">
    <property type="protein sequence ID" value="KKL77499.1"/>
    <property type="molecule type" value="Genomic_DNA"/>
</dbReference>
<evidence type="ECO:0000256" key="5">
    <source>
        <dbReference type="ARBA" id="ARBA00022840"/>
    </source>
</evidence>
<dbReference type="InterPro" id="IPR036890">
    <property type="entry name" value="HATPase_C_sf"/>
</dbReference>
<dbReference type="GO" id="GO:0016887">
    <property type="term" value="F:ATP hydrolysis activity"/>
    <property type="evidence" value="ECO:0007669"/>
    <property type="project" value="InterPro"/>
</dbReference>
<evidence type="ECO:0000256" key="4">
    <source>
        <dbReference type="ARBA" id="ARBA00022741"/>
    </source>
</evidence>
<keyword evidence="7" id="KW-0143">Chaperone</keyword>
<dbReference type="PIRSF" id="PIRSF002583">
    <property type="entry name" value="Hsp90"/>
    <property type="match status" value="1"/>
</dbReference>
<evidence type="ECO:0000256" key="6">
    <source>
        <dbReference type="ARBA" id="ARBA00023016"/>
    </source>
</evidence>
<proteinExistence type="inferred from homology"/>
<keyword evidence="6" id="KW-0346">Stress response</keyword>
<evidence type="ECO:0000313" key="8">
    <source>
        <dbReference type="EMBL" id="KKL77499.1"/>
    </source>
</evidence>
<dbReference type="PANTHER" id="PTHR11528">
    <property type="entry name" value="HEAT SHOCK PROTEIN 90 FAMILY MEMBER"/>
    <property type="match status" value="1"/>
</dbReference>
<dbReference type="PRINTS" id="PR00775">
    <property type="entry name" value="HEATSHOCK90"/>
</dbReference>
<feature type="non-terminal residue" evidence="8">
    <location>
        <position position="627"/>
    </location>
</feature>
<comment type="similarity">
    <text evidence="2">Belongs to the heat shock protein 90 family.</text>
</comment>
<evidence type="ECO:0000256" key="1">
    <source>
        <dbReference type="ARBA" id="ARBA00004496"/>
    </source>
</evidence>
<protein>
    <submittedName>
        <fullName evidence="8">Uncharacterized protein</fullName>
    </submittedName>
</protein>
<comment type="subcellular location">
    <subcellularLocation>
        <location evidence="1">Cytoplasm</location>
    </subcellularLocation>
</comment>
<dbReference type="Gene3D" id="3.30.230.80">
    <property type="match status" value="1"/>
</dbReference>
<keyword evidence="3" id="KW-0963">Cytoplasm</keyword>
<dbReference type="PROSITE" id="PS00298">
    <property type="entry name" value="HSP90"/>
    <property type="match status" value="1"/>
</dbReference>
<dbReference type="Gene3D" id="1.20.120.790">
    <property type="entry name" value="Heat shock protein 90, C-terminal domain"/>
    <property type="match status" value="1"/>
</dbReference>
<dbReference type="InterPro" id="IPR019805">
    <property type="entry name" value="Heat_shock_protein_90_CS"/>
</dbReference>
<evidence type="ECO:0000256" key="3">
    <source>
        <dbReference type="ARBA" id="ARBA00022490"/>
    </source>
</evidence>
<dbReference type="NCBIfam" id="NF003555">
    <property type="entry name" value="PRK05218.1"/>
    <property type="match status" value="1"/>
</dbReference>
<keyword evidence="5" id="KW-0067">ATP-binding</keyword>
<comment type="caution">
    <text evidence="8">The sequence shown here is derived from an EMBL/GenBank/DDBJ whole genome shotgun (WGS) entry which is preliminary data.</text>
</comment>
<dbReference type="InterPro" id="IPR037196">
    <property type="entry name" value="HSP90_C"/>
</dbReference>
<accession>A0A0F9EU02</accession>
<keyword evidence="4" id="KW-0547">Nucleotide-binding</keyword>
<dbReference type="InterPro" id="IPR020575">
    <property type="entry name" value="Hsp90_N"/>
</dbReference>
<reference evidence="8" key="1">
    <citation type="journal article" date="2015" name="Nature">
        <title>Complex archaea that bridge the gap between prokaryotes and eukaryotes.</title>
        <authorList>
            <person name="Spang A."/>
            <person name="Saw J.H."/>
            <person name="Jorgensen S.L."/>
            <person name="Zaremba-Niedzwiedzka K."/>
            <person name="Martijn J."/>
            <person name="Lind A.E."/>
            <person name="van Eijk R."/>
            <person name="Schleper C."/>
            <person name="Guy L."/>
            <person name="Ettema T.J."/>
        </authorList>
    </citation>
    <scope>NUCLEOTIDE SEQUENCE</scope>
</reference>
<dbReference type="GO" id="GO:0051082">
    <property type="term" value="F:unfolded protein binding"/>
    <property type="evidence" value="ECO:0007669"/>
    <property type="project" value="InterPro"/>
</dbReference>
<dbReference type="FunFam" id="3.30.565.10:FF:000009">
    <property type="entry name" value="Molecular chaperone HtpG"/>
    <property type="match status" value="1"/>
</dbReference>
<gene>
    <name evidence="8" type="ORF">LCGC14_2034280</name>
</gene>
<dbReference type="CDD" id="cd16927">
    <property type="entry name" value="HATPase_Hsp90-like"/>
    <property type="match status" value="1"/>
</dbReference>
<evidence type="ECO:0000256" key="7">
    <source>
        <dbReference type="ARBA" id="ARBA00023186"/>
    </source>
</evidence>
<sequence length="627" mass="70237">MGKEKIEFRAEVNELLNLVINSLYTNKDIFLRELISNASDAIDRLRYESLTDKELTSEGTEFKVKLIPDAVAGTLTISDNGIGLSREEAVRELGTIAHSGTREFLAALTKGGAGGNPELIGQFGVGFYSSFMVADDVAVVSKKAGSLEPAIRWDSAADGTFTIEDAERKGHGTDVILKLKEDAGEYLNQWRLREIVTKYSDFIEHPVVMDVEHEEEDKDDPSKKVKTLKEETLNSLKAIWLKKPAEVTDEEYEKFYSHVSHDFMPPAETIHFKAEGTSEFTALIFIPERAPVNILYKDFKPGPMLYVRRVQIMQSCEDLIPPYLRFVKGVVDSSDLPLNVSREMLQNNRNVEIIKKNITKKVLDALKLMKDNRSDQYETFYTQLGRVLKEGMHYDLSRKEEIAELAIMESTTTEPGKYTDLEGYLDRMKPGQDDIYYITSTSRAEADASPYLESFRAKGFEVLIMLDEVDDIIMSSLGEFKGKKVRSASKGDISLDGEDSAKKGEELEGLLGFIKDELKGKVSDVRPSGRLTDSPCCLVTEEGGMDHNLEALMKAMGQKVPSQERTLEVNPSHPLVRAMESKHKAGGSEAELKEYVALLYGQARLLMGDRPDDPAAFARAINKLMIY</sequence>
<dbReference type="Pfam" id="PF13589">
    <property type="entry name" value="HATPase_c_3"/>
    <property type="match status" value="1"/>
</dbReference>